<dbReference type="PANTHER" id="PTHR12526">
    <property type="entry name" value="GLYCOSYLTRANSFERASE"/>
    <property type="match status" value="1"/>
</dbReference>
<dbReference type="Gene3D" id="3.40.50.2000">
    <property type="entry name" value="Glycogen Phosphorylase B"/>
    <property type="match status" value="2"/>
</dbReference>
<keyword evidence="3" id="KW-1185">Reference proteome</keyword>
<dbReference type="Proteomes" id="UP000192418">
    <property type="component" value="Unassembled WGS sequence"/>
</dbReference>
<evidence type="ECO:0000313" key="3">
    <source>
        <dbReference type="Proteomes" id="UP000192418"/>
    </source>
</evidence>
<dbReference type="GO" id="GO:0016757">
    <property type="term" value="F:glycosyltransferase activity"/>
    <property type="evidence" value="ECO:0007669"/>
    <property type="project" value="InterPro"/>
</dbReference>
<keyword evidence="2" id="KW-0808">Transferase</keyword>
<reference evidence="2 3" key="1">
    <citation type="submission" date="2017-04" db="EMBL/GenBank/DDBJ databases">
        <authorList>
            <person name="Afonso C.L."/>
            <person name="Miller P.J."/>
            <person name="Scott M.A."/>
            <person name="Spackman E."/>
            <person name="Goraichik I."/>
            <person name="Dimitrov K.M."/>
            <person name="Suarez D.L."/>
            <person name="Swayne D.E."/>
        </authorList>
    </citation>
    <scope>NUCLEOTIDE SEQUENCE [LARGE SCALE GENOMIC DNA]</scope>
    <source>
        <strain evidence="2 3">DSM 3385</strain>
    </source>
</reference>
<name>A0A1W1Z5P8_9BACT</name>
<gene>
    <name evidence="2" type="ORF">SAMN02746065_10280</name>
</gene>
<evidence type="ECO:0000313" key="2">
    <source>
        <dbReference type="EMBL" id="SMC43441.1"/>
    </source>
</evidence>
<dbReference type="OrthoDB" id="9815550at2"/>
<dbReference type="AlphaFoldDB" id="A0A1W1Z5P8"/>
<sequence length="376" mass="43133">MKDSKIAIYVTEAYYLKEQLYGVSGHVQIPLKTTSLLSEKNINVDFITTKPKGANHLMIDLSENVKIKTVLHSTKKWPKKGVSLFRSFIQIVQLIILIKKENYSLIHFFGGYKTGMVAVISKLIFANKRVFFSPISEPEQIYTGSGFNFFRNLDLIISNSEFVAQKWKSFVGEHKSVVIKPGIVKNIIPIFNDGQRDIILFWRNADYNNGADIMISIVKQLAPVFKRKKFVFAIRPGSEFEHSINELSFKFTNVFVYIHPYENQITIEKLLSQSLLVIAPYRKLSINPQISILESLFAGVPVVASNVESNNEVIQHGITGIIVGINDSKDYVRSIKKLLFDPEFLRKLRENSIKQTREKYNWNSYIDHLKKIYSGN</sequence>
<dbReference type="Pfam" id="PF00534">
    <property type="entry name" value="Glycos_transf_1"/>
    <property type="match status" value="1"/>
</dbReference>
<organism evidence="2 3">
    <name type="scientific">Desulfocicer vacuolatum DSM 3385</name>
    <dbReference type="NCBI Taxonomy" id="1121400"/>
    <lineage>
        <taxon>Bacteria</taxon>
        <taxon>Pseudomonadati</taxon>
        <taxon>Thermodesulfobacteriota</taxon>
        <taxon>Desulfobacteria</taxon>
        <taxon>Desulfobacterales</taxon>
        <taxon>Desulfobacteraceae</taxon>
        <taxon>Desulfocicer</taxon>
    </lineage>
</organism>
<dbReference type="CDD" id="cd03801">
    <property type="entry name" value="GT4_PimA-like"/>
    <property type="match status" value="1"/>
</dbReference>
<dbReference type="SUPFAM" id="SSF53756">
    <property type="entry name" value="UDP-Glycosyltransferase/glycogen phosphorylase"/>
    <property type="match status" value="1"/>
</dbReference>
<dbReference type="STRING" id="1121400.SAMN02746065_10280"/>
<dbReference type="EMBL" id="FWXY01000002">
    <property type="protein sequence ID" value="SMC43441.1"/>
    <property type="molecule type" value="Genomic_DNA"/>
</dbReference>
<dbReference type="RefSeq" id="WP_084066761.1">
    <property type="nucleotide sequence ID" value="NZ_FWXY01000002.1"/>
</dbReference>
<proteinExistence type="predicted"/>
<evidence type="ECO:0000259" key="1">
    <source>
        <dbReference type="Pfam" id="PF00534"/>
    </source>
</evidence>
<protein>
    <submittedName>
        <fullName evidence="2">Glycosyl transferases group 1</fullName>
    </submittedName>
</protein>
<accession>A0A1W1Z5P8</accession>
<feature type="domain" description="Glycosyl transferase family 1" evidence="1">
    <location>
        <begin position="193"/>
        <end position="354"/>
    </location>
</feature>
<dbReference type="InterPro" id="IPR001296">
    <property type="entry name" value="Glyco_trans_1"/>
</dbReference>